<feature type="compositionally biased region" description="Polar residues" evidence="12">
    <location>
        <begin position="697"/>
        <end position="716"/>
    </location>
</feature>
<keyword evidence="6" id="KW-0862">Zinc</keyword>
<evidence type="ECO:0000256" key="6">
    <source>
        <dbReference type="ARBA" id="ARBA00022833"/>
    </source>
</evidence>
<evidence type="ECO:0000259" key="13">
    <source>
        <dbReference type="PROSITE" id="PS50157"/>
    </source>
</evidence>
<comment type="similarity">
    <text evidence="2">Belongs to the krueppel C2H2-type zinc-finger protein family.</text>
</comment>
<evidence type="ECO:0000256" key="4">
    <source>
        <dbReference type="ARBA" id="ARBA00022737"/>
    </source>
</evidence>
<feature type="compositionally biased region" description="Basic and acidic residues" evidence="12">
    <location>
        <begin position="152"/>
        <end position="162"/>
    </location>
</feature>
<keyword evidence="4" id="KW-0677">Repeat</keyword>
<sequence>MEDEAAMSSYMRYDEANPLPDLSDILLSNETFCNYDINKKDASFNEFGSKGAVCQIVGSCDSEPYTALLSSPQSNNQFQSLDNNFLFSSQALNTERIATTTTISSVPDSIDEEEFLYQFNLSKCDRGATVKSKTKPKPMTRSSTKLKVAKHNKSEKSSETPKIRKTTLKKKIEDLKKIDMVVARPLKLTLKPPPRVKLRKPLSTNLPQSGSEKVAQETPEDKEMLGGICRVCNFVYASKAKREKHVKSLDHIIKADCYLGTDHSAIQDEEKELREVKLPGKCLKCNENFTVRRSMITHYRKKHTGLKPYKCVRCSMLFYRNCDLLIHLRQHLGANAFKCPQCTMTFRQQYKLMSHLISKHGMEDERPRNYKCTECNETFLTKTSVNKHIQTHTGYNRVTCHVCGHGFRNTSSLLDHQRVHSGEKPYKCDECSFITSTKSLLDKHKRKHTGEKTYKCRVCSYKTNHPTGLKRHMLQHSGLKPFKCPYCDYRCTNIENIRKHVKKTKKHVGLKIYPCPQCQFSSDEGADLLKHVKQHHYPYLEEDSPAKLAGILVSNHGQNERFVLVNSATNNLPVSMANTKDKMLPRAESPTPNTQGLRFSDPQTIEMLMTDSDIFQSNGEVKGQCDSDEEMNGLDADFLSALIKIPNLQKVILPQVGDGNSPVTLVIGNERLPELATEDETEVKSKAQLPTDHCETIQGNTDESRMDSLSTTSSGHQHFIISASGIQSCPKP</sequence>
<dbReference type="GO" id="GO:0005634">
    <property type="term" value="C:nucleus"/>
    <property type="evidence" value="ECO:0007669"/>
    <property type="project" value="UniProtKB-SubCell"/>
</dbReference>
<protein>
    <submittedName>
        <fullName evidence="14">Zinc finger protein 260</fullName>
    </submittedName>
</protein>
<dbReference type="InterPro" id="IPR050688">
    <property type="entry name" value="Zinc_finger/UBP_domain"/>
</dbReference>
<dbReference type="InterPro" id="IPR036236">
    <property type="entry name" value="Znf_C2H2_sf"/>
</dbReference>
<evidence type="ECO:0000256" key="10">
    <source>
        <dbReference type="ARBA" id="ARBA00023242"/>
    </source>
</evidence>
<dbReference type="EMBL" id="LR792121">
    <property type="protein sequence ID" value="CAB3267983.1"/>
    <property type="molecule type" value="mRNA"/>
</dbReference>
<feature type="domain" description="C2H2-type" evidence="13">
    <location>
        <begin position="309"/>
        <end position="336"/>
    </location>
</feature>
<feature type="domain" description="C2H2-type" evidence="13">
    <location>
        <begin position="280"/>
        <end position="308"/>
    </location>
</feature>
<dbReference type="GO" id="GO:0045944">
    <property type="term" value="P:positive regulation of transcription by RNA polymerase II"/>
    <property type="evidence" value="ECO:0007669"/>
    <property type="project" value="TreeGrafter"/>
</dbReference>
<evidence type="ECO:0000256" key="1">
    <source>
        <dbReference type="ARBA" id="ARBA00004123"/>
    </source>
</evidence>
<dbReference type="Gene3D" id="3.30.160.60">
    <property type="entry name" value="Classic Zinc Finger"/>
    <property type="match status" value="7"/>
</dbReference>
<feature type="region of interest" description="Disordered" evidence="12">
    <location>
        <begin position="193"/>
        <end position="219"/>
    </location>
</feature>
<feature type="domain" description="C2H2-type" evidence="13">
    <location>
        <begin position="454"/>
        <end position="481"/>
    </location>
</feature>
<dbReference type="FunFam" id="3.30.160.60:FF:000145">
    <property type="entry name" value="Zinc finger protein 574"/>
    <property type="match status" value="1"/>
</dbReference>
<evidence type="ECO:0000256" key="11">
    <source>
        <dbReference type="PROSITE-ProRule" id="PRU00042"/>
    </source>
</evidence>
<feature type="region of interest" description="Disordered" evidence="12">
    <location>
        <begin position="681"/>
        <end position="732"/>
    </location>
</feature>
<feature type="domain" description="C2H2-type" evidence="13">
    <location>
        <begin position="426"/>
        <end position="453"/>
    </location>
</feature>
<feature type="region of interest" description="Disordered" evidence="12">
    <location>
        <begin position="129"/>
        <end position="163"/>
    </location>
</feature>
<evidence type="ECO:0000256" key="12">
    <source>
        <dbReference type="SAM" id="MobiDB-lite"/>
    </source>
</evidence>
<dbReference type="GO" id="GO:0008270">
    <property type="term" value="F:zinc ion binding"/>
    <property type="evidence" value="ECO:0007669"/>
    <property type="project" value="UniProtKB-KW"/>
</dbReference>
<evidence type="ECO:0000256" key="5">
    <source>
        <dbReference type="ARBA" id="ARBA00022771"/>
    </source>
</evidence>
<evidence type="ECO:0000256" key="9">
    <source>
        <dbReference type="ARBA" id="ARBA00023163"/>
    </source>
</evidence>
<reference evidence="14" key="1">
    <citation type="submission" date="2020-04" db="EMBL/GenBank/DDBJ databases">
        <authorList>
            <person name="Neveu A P."/>
        </authorList>
    </citation>
    <scope>NUCLEOTIDE SEQUENCE</scope>
    <source>
        <tissue evidence="14">Whole embryo</tissue>
    </source>
</reference>
<keyword evidence="5 11" id="KW-0863">Zinc-finger</keyword>
<feature type="domain" description="C2H2-type" evidence="13">
    <location>
        <begin position="398"/>
        <end position="425"/>
    </location>
</feature>
<evidence type="ECO:0000256" key="3">
    <source>
        <dbReference type="ARBA" id="ARBA00022723"/>
    </source>
</evidence>
<keyword evidence="9" id="KW-0804">Transcription</keyword>
<proteinExistence type="evidence at transcript level"/>
<dbReference type="SUPFAM" id="SSF57667">
    <property type="entry name" value="beta-beta-alpha zinc fingers"/>
    <property type="match status" value="6"/>
</dbReference>
<dbReference type="PROSITE" id="PS00028">
    <property type="entry name" value="ZINC_FINGER_C2H2_1"/>
    <property type="match status" value="5"/>
</dbReference>
<keyword evidence="3" id="KW-0479">Metal-binding</keyword>
<dbReference type="InterPro" id="IPR013087">
    <property type="entry name" value="Znf_C2H2_type"/>
</dbReference>
<comment type="subcellular location">
    <subcellularLocation>
        <location evidence="1">Nucleus</location>
    </subcellularLocation>
</comment>
<dbReference type="PANTHER" id="PTHR24403:SF67">
    <property type="entry name" value="FI01116P-RELATED"/>
    <property type="match status" value="1"/>
</dbReference>
<dbReference type="PROSITE" id="PS50157">
    <property type="entry name" value="ZINC_FINGER_C2H2_2"/>
    <property type="match status" value="8"/>
</dbReference>
<dbReference type="GO" id="GO:0045892">
    <property type="term" value="P:negative regulation of DNA-templated transcription"/>
    <property type="evidence" value="ECO:0007669"/>
    <property type="project" value="UniProtKB-ARBA"/>
</dbReference>
<evidence type="ECO:0000256" key="8">
    <source>
        <dbReference type="ARBA" id="ARBA00023125"/>
    </source>
</evidence>
<feature type="domain" description="C2H2-type" evidence="13">
    <location>
        <begin position="337"/>
        <end position="365"/>
    </location>
</feature>
<name>A0A6F9DY88_9ASCI</name>
<feature type="domain" description="C2H2-type" evidence="13">
    <location>
        <begin position="370"/>
        <end position="397"/>
    </location>
</feature>
<evidence type="ECO:0000313" key="14">
    <source>
        <dbReference type="EMBL" id="CAB3267983.1"/>
    </source>
</evidence>
<organism evidence="14">
    <name type="scientific">Phallusia mammillata</name>
    <dbReference type="NCBI Taxonomy" id="59560"/>
    <lineage>
        <taxon>Eukaryota</taxon>
        <taxon>Metazoa</taxon>
        <taxon>Chordata</taxon>
        <taxon>Tunicata</taxon>
        <taxon>Ascidiacea</taxon>
        <taxon>Phlebobranchia</taxon>
        <taxon>Ascidiidae</taxon>
        <taxon>Phallusia</taxon>
    </lineage>
</organism>
<dbReference type="SMART" id="SM00355">
    <property type="entry name" value="ZnF_C2H2"/>
    <property type="match status" value="10"/>
</dbReference>
<gene>
    <name evidence="14" type="primary">Znf260</name>
</gene>
<keyword evidence="8" id="KW-0238">DNA-binding</keyword>
<accession>A0A6F9DY88</accession>
<keyword evidence="10" id="KW-0539">Nucleus</keyword>
<evidence type="ECO:0000256" key="2">
    <source>
        <dbReference type="ARBA" id="ARBA00006991"/>
    </source>
</evidence>
<evidence type="ECO:0000256" key="7">
    <source>
        <dbReference type="ARBA" id="ARBA00023015"/>
    </source>
</evidence>
<dbReference type="Pfam" id="PF00096">
    <property type="entry name" value="zf-C2H2"/>
    <property type="match status" value="3"/>
</dbReference>
<dbReference type="AlphaFoldDB" id="A0A6F9DY88"/>
<dbReference type="GO" id="GO:0003677">
    <property type="term" value="F:DNA binding"/>
    <property type="evidence" value="ECO:0007669"/>
    <property type="project" value="UniProtKB-KW"/>
</dbReference>
<dbReference type="FunFam" id="3.30.160.60:FF:000882">
    <property type="entry name" value="Predicted gene, 21060"/>
    <property type="match status" value="1"/>
</dbReference>
<dbReference type="FunFam" id="3.30.160.60:FF:000566">
    <property type="entry name" value="zinc finger protein 133 isoform X2"/>
    <property type="match status" value="1"/>
</dbReference>
<dbReference type="GO" id="GO:0003700">
    <property type="term" value="F:DNA-binding transcription factor activity"/>
    <property type="evidence" value="ECO:0007669"/>
    <property type="project" value="UniProtKB-ARBA"/>
</dbReference>
<dbReference type="PANTHER" id="PTHR24403">
    <property type="entry name" value="ZINC FINGER PROTEIN"/>
    <property type="match status" value="1"/>
</dbReference>
<feature type="domain" description="C2H2-type" evidence="13">
    <location>
        <begin position="482"/>
        <end position="512"/>
    </location>
</feature>
<keyword evidence="7" id="KW-0805">Transcription regulation</keyword>